<name>A0A336LXV4_CULSO</name>
<reference evidence="2" key="1">
    <citation type="submission" date="2018-04" db="EMBL/GenBank/DDBJ databases">
        <authorList>
            <person name="Go L.Y."/>
            <person name="Mitchell J.A."/>
        </authorList>
    </citation>
    <scope>NUCLEOTIDE SEQUENCE</scope>
    <source>
        <tissue evidence="2">Whole organism</tissue>
    </source>
</reference>
<dbReference type="EMBL" id="UFQS01000292">
    <property type="protein sequence ID" value="SSX02522.1"/>
    <property type="molecule type" value="Genomic_DNA"/>
</dbReference>
<accession>A0A336LXV4</accession>
<evidence type="ECO:0000313" key="2">
    <source>
        <dbReference type="EMBL" id="SSX02522.1"/>
    </source>
</evidence>
<reference evidence="3" key="2">
    <citation type="submission" date="2018-07" db="EMBL/GenBank/DDBJ databases">
        <authorList>
            <person name="Quirk P.G."/>
            <person name="Krulwich T.A."/>
        </authorList>
    </citation>
    <scope>NUCLEOTIDE SEQUENCE</scope>
</reference>
<dbReference type="VEuPathDB" id="VectorBase:CSON007785"/>
<evidence type="ECO:0000256" key="1">
    <source>
        <dbReference type="SAM" id="MobiDB-lite"/>
    </source>
</evidence>
<protein>
    <submittedName>
        <fullName evidence="3">CSON007785 protein</fullName>
    </submittedName>
</protein>
<dbReference type="OMA" id="MYTYADP"/>
<feature type="region of interest" description="Disordered" evidence="1">
    <location>
        <begin position="208"/>
        <end position="253"/>
    </location>
</feature>
<proteinExistence type="predicted"/>
<sequence>MSRLDDIFGKKKEAVPVLDLSKSTATNKEEFKRLMEKVPDYKMRAIKVRAEDIKIKDKDWSFKTPKKENRQLIKNNGLMDPSAYTYMDPVPQEMASIVLMELCTIQIDWRMLTTARPKTKTEEEYFSKLVELGKLQIKTEAREKRELIQNPFSKKVKNRSGIVETRIITCNDCLEEFCNSNYCSDFNYDLYLRVPVKQPVNKDAVLSEREQKKLMRQGMAKPTTAKKGKKGKESKPKKKKKRSKSKSPSRKSD</sequence>
<dbReference type="AlphaFoldDB" id="A0A336LXV4"/>
<feature type="compositionally biased region" description="Basic residues" evidence="1">
    <location>
        <begin position="224"/>
        <end position="253"/>
    </location>
</feature>
<evidence type="ECO:0000313" key="3">
    <source>
        <dbReference type="EMBL" id="SSX22896.1"/>
    </source>
</evidence>
<gene>
    <name evidence="3" type="primary">CSON007785</name>
</gene>
<dbReference type="EMBL" id="UFQT01000292">
    <property type="protein sequence ID" value="SSX22896.1"/>
    <property type="molecule type" value="Genomic_DNA"/>
</dbReference>
<organism evidence="3">
    <name type="scientific">Culicoides sonorensis</name>
    <name type="common">Biting midge</name>
    <dbReference type="NCBI Taxonomy" id="179676"/>
    <lineage>
        <taxon>Eukaryota</taxon>
        <taxon>Metazoa</taxon>
        <taxon>Ecdysozoa</taxon>
        <taxon>Arthropoda</taxon>
        <taxon>Hexapoda</taxon>
        <taxon>Insecta</taxon>
        <taxon>Pterygota</taxon>
        <taxon>Neoptera</taxon>
        <taxon>Endopterygota</taxon>
        <taxon>Diptera</taxon>
        <taxon>Nematocera</taxon>
        <taxon>Chironomoidea</taxon>
        <taxon>Ceratopogonidae</taxon>
        <taxon>Ceratopogoninae</taxon>
        <taxon>Culicoides</taxon>
        <taxon>Monoculicoides</taxon>
    </lineage>
</organism>